<evidence type="ECO:0000313" key="2">
    <source>
        <dbReference type="Proteomes" id="UP000006319"/>
    </source>
</evidence>
<evidence type="ECO:0000313" key="1">
    <source>
        <dbReference type="EMBL" id="GAB64479.1"/>
    </source>
</evidence>
<dbReference type="GeneID" id="14691068"/>
<dbReference type="EMBL" id="DF157093">
    <property type="protein sequence ID" value="GAB64479.1"/>
    <property type="molecule type" value="Genomic_DNA"/>
</dbReference>
<dbReference type="OrthoDB" id="387504at2759"/>
<dbReference type="RefSeq" id="XP_004220766.1">
    <property type="nucleotide sequence ID" value="XM_004220718.1"/>
</dbReference>
<dbReference type="VEuPathDB" id="PlasmoDB:PCYB_012120"/>
<gene>
    <name evidence="1" type="ORF">PCYB_012120</name>
</gene>
<feature type="non-terminal residue" evidence="1">
    <location>
        <position position="1"/>
    </location>
</feature>
<reference evidence="1 2" key="1">
    <citation type="journal article" date="2012" name="Nat. Genet.">
        <title>Plasmodium cynomolgi genome sequences provide insight into Plasmodium vivax and the monkey malaria clade.</title>
        <authorList>
            <person name="Tachibana S."/>
            <person name="Sullivan S.A."/>
            <person name="Kawai S."/>
            <person name="Nakamura S."/>
            <person name="Kim H.R."/>
            <person name="Goto N."/>
            <person name="Arisue N."/>
            <person name="Palacpac N.M.Q."/>
            <person name="Honma H."/>
            <person name="Yagi M."/>
            <person name="Tougan T."/>
            <person name="Katakai Y."/>
            <person name="Kaneko O."/>
            <person name="Mita T."/>
            <person name="Kita K."/>
            <person name="Yasutomi Y."/>
            <person name="Sutton P.L."/>
            <person name="Shakhbatyan R."/>
            <person name="Horii T."/>
            <person name="Yasunaga T."/>
            <person name="Barnwell J.W."/>
            <person name="Escalante A.A."/>
            <person name="Carlton J.M."/>
            <person name="Tanabe K."/>
        </authorList>
    </citation>
    <scope>NUCLEOTIDE SEQUENCE [LARGE SCALE GENOMIC DNA]</scope>
    <source>
        <strain evidence="1 2">B</strain>
    </source>
</reference>
<dbReference type="AlphaFoldDB" id="K6UPH2"/>
<protein>
    <submittedName>
        <fullName evidence="1">Uncharacterized protein</fullName>
    </submittedName>
</protein>
<accession>K6UPH2</accession>
<dbReference type="Proteomes" id="UP000006319">
    <property type="component" value="Chromosome 1"/>
</dbReference>
<organism evidence="1 2">
    <name type="scientific">Plasmodium cynomolgi (strain B)</name>
    <dbReference type="NCBI Taxonomy" id="1120755"/>
    <lineage>
        <taxon>Eukaryota</taxon>
        <taxon>Sar</taxon>
        <taxon>Alveolata</taxon>
        <taxon>Apicomplexa</taxon>
        <taxon>Aconoidasida</taxon>
        <taxon>Haemosporida</taxon>
        <taxon>Plasmodiidae</taxon>
        <taxon>Plasmodium</taxon>
        <taxon>Plasmodium (Plasmodium)</taxon>
    </lineage>
</organism>
<name>K6UPH2_PLACD</name>
<sequence length="127" mass="13553">NGRKKIVPRVLSPSQFASIIAHLREQWRGGAGEGGGMATAGKDIPRLDIAHLDGAHLDGAHLDITHLDIPHLDAAHLGTHSVEYFCDSVMAPHETGKNNGEHFCNCYVGMDEGGDGLFGDANILAYL</sequence>
<dbReference type="KEGG" id="pcy:PCYB_012120"/>
<proteinExistence type="predicted"/>
<keyword evidence="2" id="KW-1185">Reference proteome</keyword>